<evidence type="ECO:0000256" key="1">
    <source>
        <dbReference type="ARBA" id="ARBA00004752"/>
    </source>
</evidence>
<gene>
    <name evidence="10" type="ORF">ABIE04_002437</name>
</gene>
<organism evidence="10 11">
    <name type="scientific">Rhodanobacter soli</name>
    <dbReference type="NCBI Taxonomy" id="590609"/>
    <lineage>
        <taxon>Bacteria</taxon>
        <taxon>Pseudomonadati</taxon>
        <taxon>Pseudomonadota</taxon>
        <taxon>Gammaproteobacteria</taxon>
        <taxon>Lysobacterales</taxon>
        <taxon>Rhodanobacteraceae</taxon>
        <taxon>Rhodanobacter</taxon>
    </lineage>
</organism>
<evidence type="ECO:0000256" key="4">
    <source>
        <dbReference type="ARBA" id="ARBA00022960"/>
    </source>
</evidence>
<comment type="similarity">
    <text evidence="2">Belongs to the YkuD family.</text>
</comment>
<dbReference type="Proteomes" id="UP001549251">
    <property type="component" value="Unassembled WGS sequence"/>
</dbReference>
<dbReference type="PROSITE" id="PS52029">
    <property type="entry name" value="LD_TPASE"/>
    <property type="match status" value="1"/>
</dbReference>
<comment type="caution">
    <text evidence="10">The sequence shown here is derived from an EMBL/GenBank/DDBJ whole genome shotgun (WGS) entry which is preliminary data.</text>
</comment>
<evidence type="ECO:0000259" key="9">
    <source>
        <dbReference type="PROSITE" id="PS52029"/>
    </source>
</evidence>
<evidence type="ECO:0000256" key="3">
    <source>
        <dbReference type="ARBA" id="ARBA00022679"/>
    </source>
</evidence>
<dbReference type="CDD" id="cd16913">
    <property type="entry name" value="YkuD_like"/>
    <property type="match status" value="1"/>
</dbReference>
<accession>A0ABV2PYF2</accession>
<dbReference type="SUPFAM" id="SSF141523">
    <property type="entry name" value="L,D-transpeptidase catalytic domain-like"/>
    <property type="match status" value="1"/>
</dbReference>
<keyword evidence="8" id="KW-0732">Signal</keyword>
<dbReference type="SUPFAM" id="SSF47090">
    <property type="entry name" value="PGBD-like"/>
    <property type="match status" value="1"/>
</dbReference>
<feature type="active site" description="Proton donor/acceptor" evidence="7">
    <location>
        <position position="292"/>
    </location>
</feature>
<keyword evidence="5 7" id="KW-0573">Peptidoglycan synthesis</keyword>
<feature type="domain" description="L,D-TPase catalytic" evidence="9">
    <location>
        <begin position="199"/>
        <end position="332"/>
    </location>
</feature>
<evidence type="ECO:0000313" key="10">
    <source>
        <dbReference type="EMBL" id="MET4570076.1"/>
    </source>
</evidence>
<dbReference type="InterPro" id="IPR036365">
    <property type="entry name" value="PGBD-like_sf"/>
</dbReference>
<proteinExistence type="inferred from homology"/>
<protein>
    <submittedName>
        <fullName evidence="10">Lipoprotein-anchoring transpeptidase ErfK/SrfK</fullName>
    </submittedName>
</protein>
<keyword evidence="3" id="KW-0808">Transferase</keyword>
<comment type="pathway">
    <text evidence="1 7">Cell wall biogenesis; peptidoglycan biosynthesis.</text>
</comment>
<sequence>MKIARTTIWLLASALATATAMAQAPTASSALPEVLTPGLVNDAGLTVPVKAGDKGAAVLRAQILLERAHFSPGEIDAIDGSNLHRAIAGFQASRGLEVSGSMDAPTWAALDSDRAPVLVSVTLSAADVAGPFRPLPSGMLAQAKLDALGYASPIEALGERFHASPALLSLLNPDKDFARAGEQLVVPDVRPGTPMPPVAKVVVDKSDSTVSLLDEAGKVVAQYPASTGSEHDPLPLGNWKIKGVGRHPVFRYNPRLFWDADARDTKATLAAGPNNPVGVVWVDISKEHYGIHGTPEPSKIGKTQSHGCIRMTNWSAQEVSEAVKPGMVVTLQE</sequence>
<evidence type="ECO:0000256" key="8">
    <source>
        <dbReference type="SAM" id="SignalP"/>
    </source>
</evidence>
<dbReference type="EMBL" id="JBEPSD010000002">
    <property type="protein sequence ID" value="MET4570076.1"/>
    <property type="molecule type" value="Genomic_DNA"/>
</dbReference>
<evidence type="ECO:0000256" key="2">
    <source>
        <dbReference type="ARBA" id="ARBA00005992"/>
    </source>
</evidence>
<reference evidence="10 11" key="1">
    <citation type="submission" date="2024-06" db="EMBL/GenBank/DDBJ databases">
        <title>Sorghum-associated microbial communities from plants grown in Nebraska, USA.</title>
        <authorList>
            <person name="Schachtman D."/>
        </authorList>
    </citation>
    <scope>NUCLEOTIDE SEQUENCE [LARGE SCALE GENOMIC DNA]</scope>
    <source>
        <strain evidence="10 11">1757</strain>
    </source>
</reference>
<dbReference type="Gene3D" id="1.10.101.10">
    <property type="entry name" value="PGBD-like superfamily/PGBD"/>
    <property type="match status" value="1"/>
</dbReference>
<keyword evidence="11" id="KW-1185">Reference proteome</keyword>
<dbReference type="Gene3D" id="2.40.440.10">
    <property type="entry name" value="L,D-transpeptidase catalytic domain-like"/>
    <property type="match status" value="1"/>
</dbReference>
<dbReference type="InterPro" id="IPR005490">
    <property type="entry name" value="LD_TPept_cat_dom"/>
</dbReference>
<dbReference type="PANTHER" id="PTHR30582">
    <property type="entry name" value="L,D-TRANSPEPTIDASE"/>
    <property type="match status" value="1"/>
</dbReference>
<keyword evidence="10" id="KW-0449">Lipoprotein</keyword>
<dbReference type="InterPro" id="IPR002477">
    <property type="entry name" value="Peptidoglycan-bd-like"/>
</dbReference>
<evidence type="ECO:0000256" key="5">
    <source>
        <dbReference type="ARBA" id="ARBA00022984"/>
    </source>
</evidence>
<evidence type="ECO:0000256" key="7">
    <source>
        <dbReference type="PROSITE-ProRule" id="PRU01373"/>
    </source>
</evidence>
<feature type="active site" description="Nucleophile" evidence="7">
    <location>
        <position position="308"/>
    </location>
</feature>
<dbReference type="InterPro" id="IPR050979">
    <property type="entry name" value="LD-transpeptidase"/>
</dbReference>
<dbReference type="PANTHER" id="PTHR30582:SF30">
    <property type="entry name" value="BLR4375 PROTEIN"/>
    <property type="match status" value="1"/>
</dbReference>
<dbReference type="Pfam" id="PF03734">
    <property type="entry name" value="YkuD"/>
    <property type="match status" value="1"/>
</dbReference>
<feature type="signal peptide" evidence="8">
    <location>
        <begin position="1"/>
        <end position="22"/>
    </location>
</feature>
<evidence type="ECO:0000313" key="11">
    <source>
        <dbReference type="Proteomes" id="UP001549251"/>
    </source>
</evidence>
<dbReference type="InterPro" id="IPR036366">
    <property type="entry name" value="PGBDSf"/>
</dbReference>
<keyword evidence="4 7" id="KW-0133">Cell shape</keyword>
<feature type="chain" id="PRO_5045414561" evidence="8">
    <location>
        <begin position="23"/>
        <end position="333"/>
    </location>
</feature>
<dbReference type="Pfam" id="PF01471">
    <property type="entry name" value="PG_binding_1"/>
    <property type="match status" value="1"/>
</dbReference>
<keyword evidence="6 7" id="KW-0961">Cell wall biogenesis/degradation</keyword>
<evidence type="ECO:0000256" key="6">
    <source>
        <dbReference type="ARBA" id="ARBA00023316"/>
    </source>
</evidence>
<name>A0ABV2PYF2_9GAMM</name>
<dbReference type="InterPro" id="IPR038063">
    <property type="entry name" value="Transpep_catalytic_dom"/>
</dbReference>